<evidence type="ECO:0000313" key="6">
    <source>
        <dbReference type="Proteomes" id="UP001458880"/>
    </source>
</evidence>
<evidence type="ECO:0000313" key="5">
    <source>
        <dbReference type="EMBL" id="KAK9722742.1"/>
    </source>
</evidence>
<dbReference type="GO" id="GO:0005524">
    <property type="term" value="F:ATP binding"/>
    <property type="evidence" value="ECO:0007669"/>
    <property type="project" value="InterPro"/>
</dbReference>
<keyword evidence="6" id="KW-1185">Reference proteome</keyword>
<dbReference type="Pfam" id="PF13589">
    <property type="entry name" value="HATPase_c_3"/>
    <property type="match status" value="1"/>
</dbReference>
<proteinExistence type="inferred from homology"/>
<feature type="compositionally biased region" description="Basic and acidic residues" evidence="3">
    <location>
        <begin position="376"/>
        <end position="407"/>
    </location>
</feature>
<dbReference type="PANTHER" id="PTHR10073:SF47">
    <property type="entry name" value="DNA MISMATCH REPAIR PROTEIN MLH3"/>
    <property type="match status" value="1"/>
</dbReference>
<evidence type="ECO:0000256" key="3">
    <source>
        <dbReference type="SAM" id="MobiDB-lite"/>
    </source>
</evidence>
<dbReference type="InterPro" id="IPR020568">
    <property type="entry name" value="Ribosomal_Su5_D2-typ_SF"/>
</dbReference>
<reference evidence="5 6" key="1">
    <citation type="journal article" date="2024" name="BMC Genomics">
        <title>De novo assembly and annotation of Popillia japonica's genome with initial clues to its potential as an invasive pest.</title>
        <authorList>
            <person name="Cucini C."/>
            <person name="Boschi S."/>
            <person name="Funari R."/>
            <person name="Cardaioli E."/>
            <person name="Iannotti N."/>
            <person name="Marturano G."/>
            <person name="Paoli F."/>
            <person name="Bruttini M."/>
            <person name="Carapelli A."/>
            <person name="Frati F."/>
            <person name="Nardi F."/>
        </authorList>
    </citation>
    <scope>NUCLEOTIDE SEQUENCE [LARGE SCALE GENOMIC DNA]</scope>
    <source>
        <strain evidence="5">DMR45628</strain>
    </source>
</reference>
<gene>
    <name evidence="5" type="ORF">QE152_g19501</name>
</gene>
<dbReference type="InterPro" id="IPR014721">
    <property type="entry name" value="Ribsml_uS5_D2-typ_fold_subgr"/>
</dbReference>
<dbReference type="Pfam" id="PF01119">
    <property type="entry name" value="DNA_mis_repair"/>
    <property type="match status" value="1"/>
</dbReference>
<dbReference type="Gene3D" id="3.30.230.10">
    <property type="match status" value="1"/>
</dbReference>
<evidence type="ECO:0000256" key="1">
    <source>
        <dbReference type="ARBA" id="ARBA00006082"/>
    </source>
</evidence>
<dbReference type="NCBIfam" id="TIGR00585">
    <property type="entry name" value="mutl"/>
    <property type="match status" value="1"/>
</dbReference>
<dbReference type="InterPro" id="IPR038973">
    <property type="entry name" value="MutL/Mlh/Pms-like"/>
</dbReference>
<dbReference type="GO" id="GO:0006298">
    <property type="term" value="P:mismatch repair"/>
    <property type="evidence" value="ECO:0007669"/>
    <property type="project" value="InterPro"/>
</dbReference>
<feature type="region of interest" description="Disordered" evidence="3">
    <location>
        <begin position="376"/>
        <end position="414"/>
    </location>
</feature>
<dbReference type="InterPro" id="IPR036890">
    <property type="entry name" value="HATPase_C_sf"/>
</dbReference>
<evidence type="ECO:0000256" key="2">
    <source>
        <dbReference type="ARBA" id="ARBA00022763"/>
    </source>
</evidence>
<comment type="caution">
    <text evidence="5">The sequence shown here is derived from an EMBL/GenBank/DDBJ whole genome shotgun (WGS) entry which is preliminary data.</text>
</comment>
<dbReference type="GO" id="GO:0016887">
    <property type="term" value="F:ATP hydrolysis activity"/>
    <property type="evidence" value="ECO:0007669"/>
    <property type="project" value="InterPro"/>
</dbReference>
<dbReference type="InterPro" id="IPR013507">
    <property type="entry name" value="DNA_mismatch_S5_2-like"/>
</dbReference>
<protein>
    <submittedName>
        <fullName evidence="5">DNA mismatch repair protein, C-terminal domain</fullName>
    </submittedName>
</protein>
<sequence>MEIKSLPNEVNERIRSDNKIINFCQCILELIFNSLDAKATSIAVRINIKDHKLQIVDNGKGIHLNDLQSVGVRYMTSKCDSLYSYENNHKYYGYKGEAIASILCASAKLIITTRSKDEGTYSKIFENGAFINTISVKPRSSKGTTVTVLGFFFNCPVKQKRINSSVDLNNIKIVLKTLAIIHPTVSFSLRDDSTGRILLNCFKTSTVSKSLCMLYEDIASEDLIEVKVSKDNIYVSGLIYTKSCKNSKPQFIYVNKRSARIERIQKYVEETLSKTLKDIMPINSYPIFIINISCPYSLVDILFDSFNFLVEFKSWDVVMKCIEKIVKLFIDRYKKLITHYEEDNTTENNEWQEIHTDRENTGSYVKPKQNMEEAKLFQENDNKVNNKRENGNRKKNNQKNDSRDKNNQNRFKKGSYITSILQNKSYKNSLSLKKQKLKLKKKDNIFEKSLPISDLSLNIQNFSSTLWKTKFQKNPNYVKNIFDVEFNSQNLLFDKTKVMAYTRNIKDAEFKRSQNIALPNSFTNKDKFFNNEPSGKEFVMDLFLKSLTPKIQKNALQNEVIEEIELPIKLNSLSPSKCLTTDPYDVSSISHLFLYTH</sequence>
<dbReference type="GO" id="GO:0030983">
    <property type="term" value="F:mismatched DNA binding"/>
    <property type="evidence" value="ECO:0007669"/>
    <property type="project" value="InterPro"/>
</dbReference>
<dbReference type="InterPro" id="IPR002099">
    <property type="entry name" value="MutL/Mlh/PMS"/>
</dbReference>
<keyword evidence="2" id="KW-0227">DNA damage</keyword>
<dbReference type="SUPFAM" id="SSF55874">
    <property type="entry name" value="ATPase domain of HSP90 chaperone/DNA topoisomerase II/histidine kinase"/>
    <property type="match status" value="1"/>
</dbReference>
<dbReference type="GO" id="GO:0140664">
    <property type="term" value="F:ATP-dependent DNA damage sensor activity"/>
    <property type="evidence" value="ECO:0007669"/>
    <property type="project" value="InterPro"/>
</dbReference>
<comment type="similarity">
    <text evidence="1">Belongs to the DNA mismatch repair MutL/HexB family.</text>
</comment>
<name>A0AAW1KSN2_POPJA</name>
<dbReference type="Proteomes" id="UP001458880">
    <property type="component" value="Unassembled WGS sequence"/>
</dbReference>
<dbReference type="SMART" id="SM01340">
    <property type="entry name" value="DNA_mis_repair"/>
    <property type="match status" value="1"/>
</dbReference>
<feature type="domain" description="DNA mismatch repair protein S5" evidence="4">
    <location>
        <begin position="211"/>
        <end position="331"/>
    </location>
</feature>
<evidence type="ECO:0000259" key="4">
    <source>
        <dbReference type="SMART" id="SM01340"/>
    </source>
</evidence>
<dbReference type="EMBL" id="JASPKY010000185">
    <property type="protein sequence ID" value="KAK9722742.1"/>
    <property type="molecule type" value="Genomic_DNA"/>
</dbReference>
<organism evidence="5 6">
    <name type="scientific">Popillia japonica</name>
    <name type="common">Japanese beetle</name>
    <dbReference type="NCBI Taxonomy" id="7064"/>
    <lineage>
        <taxon>Eukaryota</taxon>
        <taxon>Metazoa</taxon>
        <taxon>Ecdysozoa</taxon>
        <taxon>Arthropoda</taxon>
        <taxon>Hexapoda</taxon>
        <taxon>Insecta</taxon>
        <taxon>Pterygota</taxon>
        <taxon>Neoptera</taxon>
        <taxon>Endopterygota</taxon>
        <taxon>Coleoptera</taxon>
        <taxon>Polyphaga</taxon>
        <taxon>Scarabaeiformia</taxon>
        <taxon>Scarabaeidae</taxon>
        <taxon>Rutelinae</taxon>
        <taxon>Popillia</taxon>
    </lineage>
</organism>
<dbReference type="GO" id="GO:0032300">
    <property type="term" value="C:mismatch repair complex"/>
    <property type="evidence" value="ECO:0007669"/>
    <property type="project" value="InterPro"/>
</dbReference>
<accession>A0AAW1KSN2</accession>
<dbReference type="SUPFAM" id="SSF54211">
    <property type="entry name" value="Ribosomal protein S5 domain 2-like"/>
    <property type="match status" value="1"/>
</dbReference>
<dbReference type="AlphaFoldDB" id="A0AAW1KSN2"/>
<dbReference type="Gene3D" id="3.30.565.10">
    <property type="entry name" value="Histidine kinase-like ATPase, C-terminal domain"/>
    <property type="match status" value="1"/>
</dbReference>
<dbReference type="PANTHER" id="PTHR10073">
    <property type="entry name" value="DNA MISMATCH REPAIR PROTEIN MLH, PMS, MUTL"/>
    <property type="match status" value="1"/>
</dbReference>